<accession>A0A1D9QLI8</accession>
<gene>
    <name evidence="2" type="ORF">sscle_15g105740</name>
</gene>
<evidence type="ECO:0008006" key="4">
    <source>
        <dbReference type="Google" id="ProtNLM"/>
    </source>
</evidence>
<organism evidence="2 3">
    <name type="scientific">Sclerotinia sclerotiorum (strain ATCC 18683 / 1980 / Ss-1)</name>
    <name type="common">White mold</name>
    <name type="synonym">Whetzelinia sclerotiorum</name>
    <dbReference type="NCBI Taxonomy" id="665079"/>
    <lineage>
        <taxon>Eukaryota</taxon>
        <taxon>Fungi</taxon>
        <taxon>Dikarya</taxon>
        <taxon>Ascomycota</taxon>
        <taxon>Pezizomycotina</taxon>
        <taxon>Leotiomycetes</taxon>
        <taxon>Helotiales</taxon>
        <taxon>Sclerotiniaceae</taxon>
        <taxon>Sclerotinia</taxon>
    </lineage>
</organism>
<dbReference type="EMBL" id="CP017828">
    <property type="protein sequence ID" value="APA15804.1"/>
    <property type="molecule type" value="Genomic_DNA"/>
</dbReference>
<dbReference type="KEGG" id="ssl:SS1G_09340"/>
<protein>
    <recommendedName>
        <fullName evidence="4">F-box domain-containing protein</fullName>
    </recommendedName>
</protein>
<dbReference type="VEuPathDB" id="FungiDB:sscle_15g105740"/>
<evidence type="ECO:0000256" key="1">
    <source>
        <dbReference type="SAM" id="MobiDB-lite"/>
    </source>
</evidence>
<dbReference type="AlphaFoldDB" id="A0A1D9QLI8"/>
<dbReference type="OMA" id="IAYHIME"/>
<dbReference type="OrthoDB" id="3465269at2759"/>
<dbReference type="Proteomes" id="UP000177798">
    <property type="component" value="Chromosome 15"/>
</dbReference>
<name>A0A1D9QLI8_SCLS1</name>
<dbReference type="RefSeq" id="XP_001589619.1">
    <property type="nucleotide sequence ID" value="XM_001589569.1"/>
</dbReference>
<proteinExistence type="predicted"/>
<sequence>MTSRRKKANSQPKPPRNRKKGPPDIRPSKASKNGCELGDLPLEIAYHIMEHLFWANSVPLGLTCPQMYGVYKRLYPLKIKLRHALDGPARYNYSPTQIPLYRLINGWHGLGQGYELWTEGFSWEHPLRRKRAVITALAPARFVLESVYPRVPKDASDDHPGKILRRRLRESYEDYYFFTRPHHYQKYTCKPLQEWSCWPIPWEGGDNAELPFESSHLPNPFNVGLQNWEEQAKGDLELYGASL</sequence>
<feature type="region of interest" description="Disordered" evidence="1">
    <location>
        <begin position="1"/>
        <end position="33"/>
    </location>
</feature>
<evidence type="ECO:0000313" key="3">
    <source>
        <dbReference type="Proteomes" id="UP000177798"/>
    </source>
</evidence>
<evidence type="ECO:0000313" key="2">
    <source>
        <dbReference type="EMBL" id="APA15804.1"/>
    </source>
</evidence>
<reference evidence="3" key="1">
    <citation type="journal article" date="2017" name="Genome Biol. Evol.">
        <title>The complete genome sequence of the phytopathogenic fungus Sclerotinia sclerotiorum reveals insights into the genome architecture of broad host range pathogens.</title>
        <authorList>
            <person name="Derbyshire M."/>
            <person name="Denton-Giles M."/>
            <person name="Hegedus D."/>
            <person name="Seifbarghy S."/>
            <person name="Rollins J."/>
            <person name="van Kan J."/>
            <person name="Seidl M.F."/>
            <person name="Faino L."/>
            <person name="Mbengue M."/>
            <person name="Navaud O."/>
            <person name="Raffaele S."/>
            <person name="Hammond-Kosack K."/>
            <person name="Heard S."/>
            <person name="Oliver R."/>
        </authorList>
    </citation>
    <scope>NUCLEOTIDE SEQUENCE [LARGE SCALE GENOMIC DNA]</scope>
    <source>
        <strain evidence="3">ATCC 18683 / 1980 / Ss-1</strain>
    </source>
</reference>